<evidence type="ECO:0000256" key="1">
    <source>
        <dbReference type="SAM" id="MobiDB-lite"/>
    </source>
</evidence>
<feature type="region of interest" description="Disordered" evidence="1">
    <location>
        <begin position="322"/>
        <end position="372"/>
    </location>
</feature>
<comment type="caution">
    <text evidence="2">The sequence shown here is derived from an EMBL/GenBank/DDBJ whole genome shotgun (WGS) entry which is preliminary data.</text>
</comment>
<dbReference type="InterPro" id="IPR055953">
    <property type="entry name" value="DUF7531"/>
</dbReference>
<keyword evidence="3" id="KW-1185">Reference proteome</keyword>
<sequence>MKQVAPSETPTSSEARVIRADAIRTSMELNCEGCAACCMDWRPLLEEFESDGDRERDADRSRHRPFRDGASDGTGGREPLDDDPNFVPLTREEVRGFVDDGMASALTPRFWAARDESDGVEIDGYTLAAVAGRPAFFVGLRKPPKPVAPFGLEERRWLPACVFLDPDTLQCRLHDDERYPAECSAYPAHNLALEQSAECERVESTVDAGTARLLEADVEADPDGLLLGTQAIGEKLFCHPEPDRLAGTIGRIAAGESTPADRAETLAVAAASSPGTLATSAYHYDQAKARVLETGPEDDREDASWVGPAIDEWYRHAARIGGEANDDRGSDLATAVEGRRGAPETPGWGVDEGMDRGRDRNRDRDRDADNLE</sequence>
<evidence type="ECO:0000313" key="2">
    <source>
        <dbReference type="EMBL" id="EMA38225.1"/>
    </source>
</evidence>
<feature type="compositionally biased region" description="Basic and acidic residues" evidence="1">
    <location>
        <begin position="353"/>
        <end position="372"/>
    </location>
</feature>
<accession>M0M1F2</accession>
<dbReference type="PATRIC" id="fig|1227454.3.peg.2083"/>
<organism evidence="2 3">
    <name type="scientific">Halobiforma nitratireducens JCM 10879</name>
    <dbReference type="NCBI Taxonomy" id="1227454"/>
    <lineage>
        <taxon>Archaea</taxon>
        <taxon>Methanobacteriati</taxon>
        <taxon>Methanobacteriota</taxon>
        <taxon>Stenosarchaea group</taxon>
        <taxon>Halobacteria</taxon>
        <taxon>Halobacteriales</taxon>
        <taxon>Natrialbaceae</taxon>
        <taxon>Halobiforma</taxon>
    </lineage>
</organism>
<feature type="compositionally biased region" description="Basic and acidic residues" evidence="1">
    <location>
        <begin position="51"/>
        <end position="70"/>
    </location>
</feature>
<dbReference type="EMBL" id="AOMA01000099">
    <property type="protein sequence ID" value="EMA38225.1"/>
    <property type="molecule type" value="Genomic_DNA"/>
</dbReference>
<evidence type="ECO:0000313" key="3">
    <source>
        <dbReference type="Proteomes" id="UP000011607"/>
    </source>
</evidence>
<reference evidence="2 3" key="1">
    <citation type="journal article" date="2014" name="PLoS Genet.">
        <title>Phylogenetically driven sequencing of extremely halophilic archaea reveals strategies for static and dynamic osmo-response.</title>
        <authorList>
            <person name="Becker E.A."/>
            <person name="Seitzer P.M."/>
            <person name="Tritt A."/>
            <person name="Larsen D."/>
            <person name="Krusor M."/>
            <person name="Yao A.I."/>
            <person name="Wu D."/>
            <person name="Madern D."/>
            <person name="Eisen J.A."/>
            <person name="Darling A.E."/>
            <person name="Facciotti M.T."/>
        </authorList>
    </citation>
    <scope>NUCLEOTIDE SEQUENCE [LARGE SCALE GENOMIC DNA]</scope>
    <source>
        <strain evidence="2 3">JCM 10879</strain>
    </source>
</reference>
<dbReference type="Proteomes" id="UP000011607">
    <property type="component" value="Unassembled WGS sequence"/>
</dbReference>
<dbReference type="Pfam" id="PF24375">
    <property type="entry name" value="DUF7531"/>
    <property type="match status" value="1"/>
</dbReference>
<dbReference type="AlphaFoldDB" id="M0M1F2"/>
<proteinExistence type="predicted"/>
<gene>
    <name evidence="2" type="ORF">C446_10260</name>
</gene>
<feature type="region of interest" description="Disordered" evidence="1">
    <location>
        <begin position="48"/>
        <end position="86"/>
    </location>
</feature>
<dbReference type="eggNOG" id="arCOG08138">
    <property type="taxonomic scope" value="Archaea"/>
</dbReference>
<protein>
    <submittedName>
        <fullName evidence="2">Uncharacterized protein</fullName>
    </submittedName>
</protein>
<name>M0M1F2_9EURY</name>